<sequence>MIIATHSGSFHADEVTACVIFKLLDATTKIIRSRDPEELEKADYVIDVSGKFDLQKHFDHHPAEFNLSRSNGIRYATAGLIWDRFGRELLELIRRCLPNPDEISDTVINKAWKTIDRNIMQYTDLTDNGQLDSYTRSLCSLNQSEENQVYANLNRFYMHIPVVPYLVAMQNDLNGTEETQYQNFIETVDSLKVLYKKLFINTLTNARDEEKVLKSYDGSEILRLDDKLPWFEAVLNNWNCFEKCRIAIYPDHKKKGYRIQSLPGSQSSRFKNRCGAPTAWRGKELEELNRIIGIKSATFVHKTGFTGGALTKEDIEIMAKLWLEGSEP</sequence>
<proteinExistence type="inferred from homology"/>
<gene>
    <name evidence="2" type="ORF">SAMN02910344_02296</name>
</gene>
<comment type="similarity">
    <text evidence="1">Belongs to the MYG1 family.</text>
</comment>
<dbReference type="PANTHER" id="PTHR11215:SF1">
    <property type="entry name" value="MYG1 EXONUCLEASE"/>
    <property type="match status" value="1"/>
</dbReference>
<organism evidence="2 3">
    <name type="scientific">Ruminobacter amylophilus</name>
    <dbReference type="NCBI Taxonomy" id="867"/>
    <lineage>
        <taxon>Bacteria</taxon>
        <taxon>Pseudomonadati</taxon>
        <taxon>Pseudomonadota</taxon>
        <taxon>Gammaproteobacteria</taxon>
        <taxon>Aeromonadales</taxon>
        <taxon>Succinivibrionaceae</taxon>
        <taxon>Ruminobacter</taxon>
    </lineage>
</organism>
<reference evidence="2 3" key="1">
    <citation type="submission" date="2016-10" db="EMBL/GenBank/DDBJ databases">
        <authorList>
            <person name="Varghese N."/>
            <person name="Submissions S."/>
        </authorList>
    </citation>
    <scope>NUCLEOTIDE SEQUENCE [LARGE SCALE GENOMIC DNA]</scope>
    <source>
        <strain evidence="2 3">DSM 1361</strain>
    </source>
</reference>
<dbReference type="OrthoDB" id="183622at2"/>
<dbReference type="AlphaFoldDB" id="A0A662ZKB2"/>
<evidence type="ECO:0000313" key="3">
    <source>
        <dbReference type="Proteomes" id="UP000243745"/>
    </source>
</evidence>
<keyword evidence="3" id="KW-1185">Reference proteome</keyword>
<accession>A0A662ZKB2</accession>
<evidence type="ECO:0000256" key="1">
    <source>
        <dbReference type="ARBA" id="ARBA00010105"/>
    </source>
</evidence>
<evidence type="ECO:0000313" key="2">
    <source>
        <dbReference type="EMBL" id="SFP78546.1"/>
    </source>
</evidence>
<dbReference type="Proteomes" id="UP000243745">
    <property type="component" value="Unassembled WGS sequence"/>
</dbReference>
<dbReference type="InterPro" id="IPR003226">
    <property type="entry name" value="MYG1_exonuclease"/>
</dbReference>
<dbReference type="PANTHER" id="PTHR11215">
    <property type="entry name" value="METAL DEPENDENT HYDROLASE - RELATED"/>
    <property type="match status" value="1"/>
</dbReference>
<dbReference type="GO" id="GO:0005737">
    <property type="term" value="C:cytoplasm"/>
    <property type="evidence" value="ECO:0007669"/>
    <property type="project" value="TreeGrafter"/>
</dbReference>
<dbReference type="Pfam" id="PF03690">
    <property type="entry name" value="MYG1_exonuc"/>
    <property type="match status" value="1"/>
</dbReference>
<dbReference type="EMBL" id="FOXF01000080">
    <property type="protein sequence ID" value="SFP78546.1"/>
    <property type="molecule type" value="Genomic_DNA"/>
</dbReference>
<name>A0A662ZKB2_9GAMM</name>
<dbReference type="RefSeq" id="WP_093143864.1">
    <property type="nucleotide sequence ID" value="NZ_FOXF01000080.1"/>
</dbReference>
<protein>
    <submittedName>
        <fullName evidence="2">Uncharacterized protein, UPF0160 family</fullName>
    </submittedName>
</protein>